<protein>
    <submittedName>
        <fullName evidence="1">Uncharacterized protein</fullName>
    </submittedName>
</protein>
<dbReference type="AlphaFoldDB" id="A0A8J9X316"/>
<name>A0A8J9X316_PHATR</name>
<proteinExistence type="predicted"/>
<reference evidence="1" key="1">
    <citation type="submission" date="2022-02" db="EMBL/GenBank/DDBJ databases">
        <authorList>
            <person name="Giguere J D."/>
        </authorList>
    </citation>
    <scope>NUCLEOTIDE SEQUENCE</scope>
    <source>
        <strain evidence="1">CCAP 1055/1</strain>
    </source>
</reference>
<dbReference type="Proteomes" id="UP000836788">
    <property type="component" value="Chromosome 13"/>
</dbReference>
<gene>
    <name evidence="1" type="ORF">PTTT1_LOCUS13319</name>
</gene>
<evidence type="ECO:0000313" key="1">
    <source>
        <dbReference type="EMBL" id="CAG9280442.1"/>
    </source>
</evidence>
<accession>A0A8J9X316</accession>
<sequence length="204" mass="23032">VDAYETEVGLLEKTLQQLQAHEWGAQDNASALTEALSMDRGQQVLTVAERQEAAKDILSQQLQVVEMLEDLLSEQYVLHSLEDSPEFEDLKQTLQLSDEQLQHLTNAKSGWEDEWEALQTVKTSLTAMKEHDWLWTEGVTTVAEQFMSILHANQVSKFLLWTDHNAEAIDELDHLHSSSTVASGPVFCFGAENNSEGMMDEQEK</sequence>
<organism evidence="1">
    <name type="scientific">Phaeodactylum tricornutum</name>
    <name type="common">Diatom</name>
    <dbReference type="NCBI Taxonomy" id="2850"/>
    <lineage>
        <taxon>Eukaryota</taxon>
        <taxon>Sar</taxon>
        <taxon>Stramenopiles</taxon>
        <taxon>Ochrophyta</taxon>
        <taxon>Bacillariophyta</taxon>
        <taxon>Bacillariophyceae</taxon>
        <taxon>Bacillariophycidae</taxon>
        <taxon>Naviculales</taxon>
        <taxon>Phaeodactylaceae</taxon>
        <taxon>Phaeodactylum</taxon>
    </lineage>
</organism>
<dbReference type="EMBL" id="OU594954">
    <property type="protein sequence ID" value="CAG9280442.1"/>
    <property type="molecule type" value="Genomic_DNA"/>
</dbReference>
<feature type="non-terminal residue" evidence="1">
    <location>
        <position position="1"/>
    </location>
</feature>